<protein>
    <submittedName>
        <fullName evidence="3">Short chain dehydrogenase</fullName>
    </submittedName>
</protein>
<evidence type="ECO:0000256" key="1">
    <source>
        <dbReference type="ARBA" id="ARBA00006484"/>
    </source>
</evidence>
<sequence>MNRFSDKIVLITGGSTGIGLATALAFAREGATPVIASRRADEGEKIIALLQAQGAKASFFQTDVTVEAEVRRLFEQIMARYGRLDIAFNNAGYEGTRSPVHELHETDWDATINANLKGTWLSMKYEIQQMLVQGSGVIVNMAANLAYIGLPQMGAYSAAKAGILALTRVAALETIRSGVRINAVSPGSVGTPMAERLFGSLENQQRMRGSLMPIGRVGTPEEVATAVLWLSSPEASFVVGQDIVIDGGLIIQ</sequence>
<proteinExistence type="inferred from homology"/>
<comment type="caution">
    <text evidence="3">The sequence shown here is derived from an EMBL/GenBank/DDBJ whole genome shotgun (WGS) entry which is preliminary data.</text>
</comment>
<comment type="similarity">
    <text evidence="1">Belongs to the short-chain dehydrogenases/reductases (SDR) family.</text>
</comment>
<dbReference type="EMBL" id="BIFR01000001">
    <property type="protein sequence ID" value="GCE10792.1"/>
    <property type="molecule type" value="Genomic_DNA"/>
</dbReference>
<dbReference type="InterPro" id="IPR020904">
    <property type="entry name" value="Sc_DH/Rdtase_CS"/>
</dbReference>
<evidence type="ECO:0000256" key="2">
    <source>
        <dbReference type="ARBA" id="ARBA00023002"/>
    </source>
</evidence>
<dbReference type="SUPFAM" id="SSF51735">
    <property type="entry name" value="NAD(P)-binding Rossmann-fold domains"/>
    <property type="match status" value="1"/>
</dbReference>
<dbReference type="InterPro" id="IPR036291">
    <property type="entry name" value="NAD(P)-bd_dom_sf"/>
</dbReference>
<dbReference type="FunFam" id="3.40.50.720:FF:000084">
    <property type="entry name" value="Short-chain dehydrogenase reductase"/>
    <property type="match status" value="1"/>
</dbReference>
<dbReference type="CDD" id="cd05233">
    <property type="entry name" value="SDR_c"/>
    <property type="match status" value="1"/>
</dbReference>
<dbReference type="PROSITE" id="PS00061">
    <property type="entry name" value="ADH_SHORT"/>
    <property type="match status" value="1"/>
</dbReference>
<dbReference type="OrthoDB" id="153550at2"/>
<dbReference type="Pfam" id="PF13561">
    <property type="entry name" value="adh_short_C2"/>
    <property type="match status" value="1"/>
</dbReference>
<dbReference type="PRINTS" id="PR00081">
    <property type="entry name" value="GDHRDH"/>
</dbReference>
<keyword evidence="4" id="KW-1185">Reference proteome</keyword>
<reference evidence="4" key="1">
    <citation type="submission" date="2018-12" db="EMBL/GenBank/DDBJ databases">
        <title>Tengunoibacter tsumagoiensis gen. nov., sp. nov., Dictyobacter kobayashii sp. nov., D. alpinus sp. nov., and D. joshuensis sp. nov. and description of Dictyobacteraceae fam. nov. within the order Ktedonobacterales isolated from Tengu-no-mugimeshi.</title>
        <authorList>
            <person name="Wang C.M."/>
            <person name="Zheng Y."/>
            <person name="Sakai Y."/>
            <person name="Toyoda A."/>
            <person name="Minakuchi Y."/>
            <person name="Abe K."/>
            <person name="Yokota A."/>
            <person name="Yabe S."/>
        </authorList>
    </citation>
    <scope>NUCLEOTIDE SEQUENCE [LARGE SCALE GENOMIC DNA]</scope>
    <source>
        <strain evidence="4">Uno3</strain>
    </source>
</reference>
<dbReference type="Proteomes" id="UP000287352">
    <property type="component" value="Unassembled WGS sequence"/>
</dbReference>
<dbReference type="PRINTS" id="PR00080">
    <property type="entry name" value="SDRFAMILY"/>
</dbReference>
<dbReference type="GO" id="GO:0016491">
    <property type="term" value="F:oxidoreductase activity"/>
    <property type="evidence" value="ECO:0007669"/>
    <property type="project" value="UniProtKB-KW"/>
</dbReference>
<dbReference type="PANTHER" id="PTHR24321:SF11">
    <property type="entry name" value="BLR0893 PROTEIN"/>
    <property type="match status" value="1"/>
</dbReference>
<name>A0A401ZVH1_9CHLR</name>
<gene>
    <name evidence="3" type="ORF">KTT_06510</name>
</gene>
<dbReference type="Gene3D" id="3.40.50.720">
    <property type="entry name" value="NAD(P)-binding Rossmann-like Domain"/>
    <property type="match status" value="1"/>
</dbReference>
<accession>A0A401ZVH1</accession>
<evidence type="ECO:0000313" key="4">
    <source>
        <dbReference type="Proteomes" id="UP000287352"/>
    </source>
</evidence>
<dbReference type="PANTHER" id="PTHR24321">
    <property type="entry name" value="DEHYDROGENASES, SHORT CHAIN"/>
    <property type="match status" value="1"/>
</dbReference>
<evidence type="ECO:0000313" key="3">
    <source>
        <dbReference type="EMBL" id="GCE10792.1"/>
    </source>
</evidence>
<dbReference type="InterPro" id="IPR002347">
    <property type="entry name" value="SDR_fam"/>
</dbReference>
<organism evidence="3 4">
    <name type="scientific">Tengunoibacter tsumagoiensis</name>
    <dbReference type="NCBI Taxonomy" id="2014871"/>
    <lineage>
        <taxon>Bacteria</taxon>
        <taxon>Bacillati</taxon>
        <taxon>Chloroflexota</taxon>
        <taxon>Ktedonobacteria</taxon>
        <taxon>Ktedonobacterales</taxon>
        <taxon>Dictyobacteraceae</taxon>
        <taxon>Tengunoibacter</taxon>
    </lineage>
</organism>
<keyword evidence="2" id="KW-0560">Oxidoreductase</keyword>
<dbReference type="AlphaFoldDB" id="A0A401ZVH1"/>